<dbReference type="PANTHER" id="PTHR23155">
    <property type="entry name" value="DISEASE RESISTANCE PROTEIN RP"/>
    <property type="match status" value="1"/>
</dbReference>
<dbReference type="Pfam" id="PF14541">
    <property type="entry name" value="TAXi_C"/>
    <property type="match status" value="1"/>
</dbReference>
<dbReference type="InterPro" id="IPR002182">
    <property type="entry name" value="NB-ARC"/>
</dbReference>
<dbReference type="InterPro" id="IPR044974">
    <property type="entry name" value="Disease_R_plants"/>
</dbReference>
<dbReference type="Gene3D" id="1.10.8.430">
    <property type="entry name" value="Helical domain of apoptotic protease-activating factors"/>
    <property type="match status" value="1"/>
</dbReference>
<dbReference type="InterPro" id="IPR036388">
    <property type="entry name" value="WH-like_DNA-bd_sf"/>
</dbReference>
<evidence type="ECO:0000256" key="2">
    <source>
        <dbReference type="ARBA" id="ARBA00004496"/>
    </source>
</evidence>
<evidence type="ECO:0000256" key="4">
    <source>
        <dbReference type="ARBA" id="ARBA00022490"/>
    </source>
</evidence>
<keyword evidence="8" id="KW-0547">Nucleotide-binding</keyword>
<dbReference type="Proteomes" id="UP001161247">
    <property type="component" value="Chromosome 7"/>
</dbReference>
<keyword evidence="7" id="KW-0677">Repeat</keyword>
<evidence type="ECO:0000256" key="8">
    <source>
        <dbReference type="ARBA" id="ARBA00022741"/>
    </source>
</evidence>
<dbReference type="InterPro" id="IPR032675">
    <property type="entry name" value="LRR_dom_sf"/>
</dbReference>
<dbReference type="GO" id="GO:0005524">
    <property type="term" value="F:ATP binding"/>
    <property type="evidence" value="ECO:0007669"/>
    <property type="project" value="UniProtKB-KW"/>
</dbReference>
<comment type="subcellular location">
    <subcellularLocation>
        <location evidence="2">Cytoplasm</location>
    </subcellularLocation>
</comment>
<dbReference type="PRINTS" id="PR00364">
    <property type="entry name" value="DISEASERSIST"/>
</dbReference>
<dbReference type="Gene3D" id="3.80.10.10">
    <property type="entry name" value="Ribonuclease Inhibitor"/>
    <property type="match status" value="1"/>
</dbReference>
<feature type="region of interest" description="Disordered" evidence="11">
    <location>
        <begin position="352"/>
        <end position="426"/>
    </location>
</feature>
<dbReference type="InterPro" id="IPR021109">
    <property type="entry name" value="Peptidase_aspartic_dom_sf"/>
</dbReference>
<name>A0AAV1E2P7_OLDCO</name>
<evidence type="ECO:0000259" key="14">
    <source>
        <dbReference type="Pfam" id="PF23559"/>
    </source>
</evidence>
<organism evidence="16 17">
    <name type="scientific">Oldenlandia corymbosa var. corymbosa</name>
    <dbReference type="NCBI Taxonomy" id="529605"/>
    <lineage>
        <taxon>Eukaryota</taxon>
        <taxon>Viridiplantae</taxon>
        <taxon>Streptophyta</taxon>
        <taxon>Embryophyta</taxon>
        <taxon>Tracheophyta</taxon>
        <taxon>Spermatophyta</taxon>
        <taxon>Magnoliopsida</taxon>
        <taxon>eudicotyledons</taxon>
        <taxon>Gunneridae</taxon>
        <taxon>Pentapetalae</taxon>
        <taxon>asterids</taxon>
        <taxon>lamiids</taxon>
        <taxon>Gentianales</taxon>
        <taxon>Rubiaceae</taxon>
        <taxon>Rubioideae</taxon>
        <taxon>Spermacoceae</taxon>
        <taxon>Hedyotis-Oldenlandia complex</taxon>
        <taxon>Oldenlandia</taxon>
    </lineage>
</organism>
<dbReference type="Pfam" id="PF23559">
    <property type="entry name" value="WHD_DRP"/>
    <property type="match status" value="1"/>
</dbReference>
<evidence type="ECO:0000256" key="1">
    <source>
        <dbReference type="ARBA" id="ARBA00002074"/>
    </source>
</evidence>
<proteinExistence type="inferred from homology"/>
<feature type="domain" description="NB-ARC" evidence="12">
    <location>
        <begin position="467"/>
        <end position="579"/>
    </location>
</feature>
<evidence type="ECO:0000313" key="17">
    <source>
        <dbReference type="Proteomes" id="UP001161247"/>
    </source>
</evidence>
<gene>
    <name evidence="16" type="ORF">OLC1_LOCUS20310</name>
</gene>
<evidence type="ECO:0000256" key="10">
    <source>
        <dbReference type="ARBA" id="ARBA00022840"/>
    </source>
</evidence>
<dbReference type="InterPro" id="IPR058922">
    <property type="entry name" value="WHD_DRP"/>
</dbReference>
<keyword evidence="4" id="KW-0963">Cytoplasm</keyword>
<evidence type="ECO:0000256" key="3">
    <source>
        <dbReference type="ARBA" id="ARBA00008894"/>
    </source>
</evidence>
<dbReference type="GO" id="GO:0009626">
    <property type="term" value="P:plant-type hypersensitive response"/>
    <property type="evidence" value="ECO:0007669"/>
    <property type="project" value="UniProtKB-KW"/>
</dbReference>
<evidence type="ECO:0000256" key="6">
    <source>
        <dbReference type="ARBA" id="ARBA00022667"/>
    </source>
</evidence>
<evidence type="ECO:0000256" key="9">
    <source>
        <dbReference type="ARBA" id="ARBA00022821"/>
    </source>
</evidence>
<dbReference type="Gene3D" id="1.10.10.10">
    <property type="entry name" value="Winged helix-like DNA-binding domain superfamily/Winged helix DNA-binding domain"/>
    <property type="match status" value="1"/>
</dbReference>
<dbReference type="GO" id="GO:0043531">
    <property type="term" value="F:ADP binding"/>
    <property type="evidence" value="ECO:0007669"/>
    <property type="project" value="InterPro"/>
</dbReference>
<dbReference type="EMBL" id="OX459124">
    <property type="protein sequence ID" value="CAI9113264.1"/>
    <property type="molecule type" value="Genomic_DNA"/>
</dbReference>
<evidence type="ECO:0000313" key="16">
    <source>
        <dbReference type="EMBL" id="CAI9113264.1"/>
    </source>
</evidence>
<dbReference type="Pfam" id="PF23598">
    <property type="entry name" value="LRR_14"/>
    <property type="match status" value="1"/>
</dbReference>
<keyword evidence="10" id="KW-0067">ATP-binding</keyword>
<keyword evidence="6" id="KW-0381">Hypersensitive response</keyword>
<dbReference type="SUPFAM" id="SSF50630">
    <property type="entry name" value="Acid proteases"/>
    <property type="match status" value="1"/>
</dbReference>
<keyword evidence="9" id="KW-0611">Plant defense</keyword>
<evidence type="ECO:0000259" key="13">
    <source>
        <dbReference type="Pfam" id="PF14541"/>
    </source>
</evidence>
<dbReference type="GO" id="GO:0005737">
    <property type="term" value="C:cytoplasm"/>
    <property type="evidence" value="ECO:0007669"/>
    <property type="project" value="UniProtKB-SubCell"/>
</dbReference>
<evidence type="ECO:0000259" key="15">
    <source>
        <dbReference type="Pfam" id="PF23598"/>
    </source>
</evidence>
<feature type="domain" description="Disease resistance protein winged helix" evidence="14">
    <location>
        <begin position="661"/>
        <end position="730"/>
    </location>
</feature>
<evidence type="ECO:0000256" key="7">
    <source>
        <dbReference type="ARBA" id="ARBA00022737"/>
    </source>
</evidence>
<dbReference type="Pfam" id="PF00931">
    <property type="entry name" value="NB-ARC"/>
    <property type="match status" value="1"/>
</dbReference>
<dbReference type="InterPro" id="IPR042197">
    <property type="entry name" value="Apaf_helical"/>
</dbReference>
<dbReference type="InterPro" id="IPR055414">
    <property type="entry name" value="LRR_R13L4/SHOC2-like"/>
</dbReference>
<comment type="function">
    <text evidence="1">Confers resistance to late blight (Phytophthora infestans) races carrying the avirulence gene Avr1. Resistance proteins guard the plant against pathogens that contain an appropriate avirulence protein via an indirect interaction with this avirulence protein. That triggers a defense system including the hypersensitive response, which restricts the pathogen growth.</text>
</comment>
<dbReference type="InterPro" id="IPR032799">
    <property type="entry name" value="TAXi_C"/>
</dbReference>
<dbReference type="Gene3D" id="3.40.50.300">
    <property type="entry name" value="P-loop containing nucleotide triphosphate hydrolases"/>
    <property type="match status" value="1"/>
</dbReference>
<feature type="domain" description="Xylanase inhibitor C-terminal" evidence="13">
    <location>
        <begin position="126"/>
        <end position="234"/>
    </location>
</feature>
<dbReference type="SUPFAM" id="SSF52540">
    <property type="entry name" value="P-loop containing nucleoside triphosphate hydrolases"/>
    <property type="match status" value="1"/>
</dbReference>
<evidence type="ECO:0000259" key="12">
    <source>
        <dbReference type="Pfam" id="PF00931"/>
    </source>
</evidence>
<dbReference type="Gene3D" id="2.40.70.10">
    <property type="entry name" value="Acid Proteases"/>
    <property type="match status" value="1"/>
</dbReference>
<accession>A0AAV1E2P7</accession>
<reference evidence="16" key="1">
    <citation type="submission" date="2023-03" db="EMBL/GenBank/DDBJ databases">
        <authorList>
            <person name="Julca I."/>
        </authorList>
    </citation>
    <scope>NUCLEOTIDE SEQUENCE</scope>
</reference>
<dbReference type="InterPro" id="IPR027417">
    <property type="entry name" value="P-loop_NTPase"/>
</dbReference>
<dbReference type="SUPFAM" id="SSF52058">
    <property type="entry name" value="L domain-like"/>
    <property type="match status" value="1"/>
</dbReference>
<keyword evidence="17" id="KW-1185">Reference proteome</keyword>
<protein>
    <submittedName>
        <fullName evidence="16">OLC1v1013837C1</fullName>
    </submittedName>
</protein>
<dbReference type="FunFam" id="1.10.10.10:FF:000322">
    <property type="entry name" value="Probable disease resistance protein At1g63360"/>
    <property type="match status" value="1"/>
</dbReference>
<evidence type="ECO:0000256" key="5">
    <source>
        <dbReference type="ARBA" id="ARBA00022614"/>
    </source>
</evidence>
<sequence length="1644" mass="186907">MSSKFNFLNELNNSRGVGWNVRVRLLRVWTKMDFNDDNEISKIESVLIDEKFPKFADIINKRVNESLLIDIIGEIVTVGKSLNYTKNCKKGYVSSSDISKSLSYTPLLINPVNINPIYFKGEPSAEYYVRVTSIRVNEKPVSINSTLLSINDDGNGGTKISTVVPYTVMETSIYNALTNAFSQAFSGVPRVKPGAPFGLCFNSSNSPTVMWRIFGSNSLVRVKEDVLCFGFVDGECTDLFPVFSTFFCPEGFTFLEMIFSTISLSGTHRFQRRVDVGILFSTFFRRNFQGFKQQLQLKYWILCLRGVLRKLLVKSIFRISCGGRRSQTVDMAINLMTLENWNEELAPDQVKAGIRHSSDAESNSANNNKNKKKREAAAAKTKSINYNQQQRRWKKTAAVLAESPVSNTNDKRQQLQKSNKSEAAASATTSMATEAVGFQDHAKSIIDLLQRGSQNLRVVAIVGMPGLVDKRRVLQDLLSQIDPEKFSTAVTYDKKEHGLADLLRKSLKGRRYIIVLDDVWDIEAWQGLQESFPDDSKGSRIMLTSRCHNVTPPSILDAYELAPLNEEESLDLIQRKLFDGKGWPPKSDDIQKQMHQVCAGLPLTIILLVGVLKSVQQAYWKGILENLGSSKLSERCKDTLELSYRHLPEHLKPCLLYFAAFPEDEDVSVKRLTNLWTAEGFVQKVGSKPLSVVAEDYLNDLICRSLLMTTQKKSMGGVKTCRIHDLLYEFCLQKTKEEQFFHFVGVSCDEMLTLNEPRCMRRLCINSNGKCFLESKVCYARVHSLRFKYVDRHFYRRSISFLMHTSKLLRVLDLENVFMNWVIPGEIGFLVHLAYLAIGFSSSTIPPTSIGNLCNLQTFILQYYDQCDGFIRIPNTFWNLQTLKHFYVRRVGRLVAYGRLPLENLDSASVMFELDKISGLEIPLENMEEVMKKFPNIRRLRLTLRYGADLGGNHPNIAIPNFLKTLESLNMRTARPIPHCYNLYVVGMFSFPENLKKLTLTNFDLSESSVSSLGTLPNLEVLYLVNTGFEGDTWRMEEGGEFAKLRILGLDAPKLRRWTGSEDQFVCLEKLEVRCDCLKEMPSCLGYISTLQMIEVKHCPSSVGKLVKDIEKVQKDYGNSDLKIIMKEEYTCPNSENRSMFESLRFRFTQLKMFALSATKFLGPPLNARLESLLGKIEDAVGRINVTELTLENLNNRFREGNPLYDSIAEFNQGCTAFREEMYELYGTLLKTTNPGSNSLTKDEVLEIITFFLDSLKQYISEMSYCPLENIEALLEASKVQMTFLKNLILFVTQRDVDPAEAIFWPHAEIVAIRAARLLAVNTRYVQQADFSFVKMIMPVDPQVYQTYTGALIRSSRNRVSPVDGERDDDKSLIATENLLRSLISILWEASAVNTFVAVPMTGELLELYEGLRSLMKMILKLKQPNKSDLKIKEEIVTVVCDSGIFIFSLYQKNVKSDIRLLPDLLEAIKNLVGLEEKDPQVPEFNYRGTTQLAFVDFLLQRLEELASRDAEQTSKDCARSVCEELVGLRSFLGDILELHFNQVEIQTLRDRVLEVAYKVEDFTEYLESGDFPNCLSPTFDSIMKDIADIKSRIKAVKRPKTKLKRQDIKVKETASDHNNQVQAKTNSIATGGCRLPRPCKLNH</sequence>
<comment type="similarity">
    <text evidence="3">Belongs to the disease resistance NB-LRR family.</text>
</comment>
<keyword evidence="5" id="KW-0433">Leucine-rich repeat</keyword>
<feature type="domain" description="Disease resistance R13L4/SHOC-2-like LRR" evidence="15">
    <location>
        <begin position="804"/>
        <end position="1075"/>
    </location>
</feature>
<dbReference type="PANTHER" id="PTHR23155:SF1152">
    <property type="entry name" value="AAA+ ATPASE DOMAIN-CONTAINING PROTEIN"/>
    <property type="match status" value="1"/>
</dbReference>
<evidence type="ECO:0000256" key="11">
    <source>
        <dbReference type="SAM" id="MobiDB-lite"/>
    </source>
</evidence>